<dbReference type="EMBL" id="CP005829">
    <property type="protein sequence ID" value="AHH08758.1"/>
    <property type="molecule type" value="Genomic_DNA"/>
</dbReference>
<proteinExistence type="predicted"/>
<protein>
    <submittedName>
        <fullName evidence="1">Uncharacterized protein</fullName>
    </submittedName>
</protein>
<dbReference type="HOGENOM" id="CLU_3388327_0_0_12"/>
<name>W5SQ39_BORAN</name>
<accession>W5SQ39</accession>
<dbReference type="Proteomes" id="UP000019262">
    <property type="component" value="Chromosome"/>
</dbReference>
<sequence length="32" mass="3905">MNKVFKESYGCLKNYIFGFKFGKLECWFKGYK</sequence>
<organism evidence="1 2">
    <name type="scientific">Borrelia anserina BA2</name>
    <dbReference type="NCBI Taxonomy" id="1313293"/>
    <lineage>
        <taxon>Bacteria</taxon>
        <taxon>Pseudomonadati</taxon>
        <taxon>Spirochaetota</taxon>
        <taxon>Spirochaetia</taxon>
        <taxon>Spirochaetales</taxon>
        <taxon>Borreliaceae</taxon>
        <taxon>Borrelia</taxon>
    </lineage>
</organism>
<evidence type="ECO:0000313" key="1">
    <source>
        <dbReference type="EMBL" id="AHH08758.1"/>
    </source>
</evidence>
<gene>
    <name evidence="1" type="ORF">BAN_0900015</name>
</gene>
<evidence type="ECO:0000313" key="2">
    <source>
        <dbReference type="Proteomes" id="UP000019262"/>
    </source>
</evidence>
<reference evidence="1 2" key="1">
    <citation type="submission" date="2013-04" db="EMBL/GenBank/DDBJ databases">
        <title>Comparative Genomics of Relapsing Fever Spirochetes.</title>
        <authorList>
            <person name="Schwan T.G."/>
            <person name="Raffel S.J."/>
            <person name="Porcella S.F."/>
            <person name="Martens C.A."/>
            <person name="Bruno D.P."/>
            <person name="Rickefs S.M."/>
            <person name="Barbian K.B."/>
        </authorList>
    </citation>
    <scope>NUCLEOTIDE SEQUENCE [LARGE SCALE GENOMIC DNA]</scope>
    <source>
        <strain evidence="1 2">BA2</strain>
    </source>
</reference>
<dbReference type="AlphaFoldDB" id="W5SQ39"/>